<evidence type="ECO:0000313" key="3">
    <source>
        <dbReference type="Proteomes" id="UP000032900"/>
    </source>
</evidence>
<dbReference type="InterPro" id="IPR024079">
    <property type="entry name" value="MetalloPept_cat_dom_sf"/>
</dbReference>
<dbReference type="InterPro" id="IPR000998">
    <property type="entry name" value="MAM_dom"/>
</dbReference>
<dbReference type="InterPro" id="IPR008757">
    <property type="entry name" value="Peptidase_M6-like_domain"/>
</dbReference>
<dbReference type="NCBIfam" id="TIGR04183">
    <property type="entry name" value="Por_Secre_tail"/>
    <property type="match status" value="1"/>
</dbReference>
<dbReference type="PANTHER" id="PTHR41775">
    <property type="entry name" value="SECRETED PROTEIN-RELATED"/>
    <property type="match status" value="1"/>
</dbReference>
<dbReference type="SUPFAM" id="SSF49899">
    <property type="entry name" value="Concanavalin A-like lectins/glucanases"/>
    <property type="match status" value="1"/>
</dbReference>
<organism evidence="2 3">
    <name type="scientific">Geofilum rubicundum JCM 15548</name>
    <dbReference type="NCBI Taxonomy" id="1236989"/>
    <lineage>
        <taxon>Bacteria</taxon>
        <taxon>Pseudomonadati</taxon>
        <taxon>Bacteroidota</taxon>
        <taxon>Bacteroidia</taxon>
        <taxon>Marinilabiliales</taxon>
        <taxon>Marinilabiliaceae</taxon>
        <taxon>Geofilum</taxon>
    </lineage>
</organism>
<dbReference type="RefSeq" id="WP_062122255.1">
    <property type="nucleotide sequence ID" value="NZ_BAZW01000003.1"/>
</dbReference>
<reference evidence="2 3" key="1">
    <citation type="journal article" date="2015" name="Microbes Environ.">
        <title>Distribution and evolution of nitrogen fixation genes in the phylum bacteroidetes.</title>
        <authorList>
            <person name="Inoue J."/>
            <person name="Oshima K."/>
            <person name="Suda W."/>
            <person name="Sakamoto M."/>
            <person name="Iino T."/>
            <person name="Noda S."/>
            <person name="Hongoh Y."/>
            <person name="Hattori M."/>
            <person name="Ohkuma M."/>
        </authorList>
    </citation>
    <scope>NUCLEOTIDE SEQUENCE [LARGE SCALE GENOMIC DNA]</scope>
    <source>
        <strain evidence="2">JCM 15548</strain>
    </source>
</reference>
<dbReference type="Gene3D" id="2.60.120.200">
    <property type="match status" value="2"/>
</dbReference>
<proteinExistence type="predicted"/>
<evidence type="ECO:0000313" key="2">
    <source>
        <dbReference type="EMBL" id="GAO28439.1"/>
    </source>
</evidence>
<evidence type="ECO:0000259" key="1">
    <source>
        <dbReference type="PROSITE" id="PS50060"/>
    </source>
</evidence>
<dbReference type="GO" id="GO:0006508">
    <property type="term" value="P:proteolysis"/>
    <property type="evidence" value="ECO:0007669"/>
    <property type="project" value="InterPro"/>
</dbReference>
<dbReference type="SMART" id="SM00137">
    <property type="entry name" value="MAM"/>
    <property type="match status" value="1"/>
</dbReference>
<dbReference type="GO" id="GO:0004553">
    <property type="term" value="F:hydrolase activity, hydrolyzing O-glycosyl compounds"/>
    <property type="evidence" value="ECO:0007669"/>
    <property type="project" value="UniProtKB-ARBA"/>
</dbReference>
<comment type="caution">
    <text evidence="2">The sequence shown here is derived from an EMBL/GenBank/DDBJ whole genome shotgun (WGS) entry which is preliminary data.</text>
</comment>
<dbReference type="Pfam" id="PF18962">
    <property type="entry name" value="Por_Secre_tail"/>
    <property type="match status" value="1"/>
</dbReference>
<dbReference type="InterPro" id="IPR013320">
    <property type="entry name" value="ConA-like_dom_sf"/>
</dbReference>
<sequence length="1328" mass="144613">MTSGLLKSSGNANVFTASGTQKLLVILANFSDTSPGHTQQSFDNLMNQTGYNGTGSFRDYYLENSGGQLEMVSVVTQWVTVPNNKAYYGPEDKWGEFAMHAVEAAAAAGVDFSEFDNNGNGTVEGVAIFHQGPGQEVTGSEEDIWSHAWTLSSAGFPSSRRTFNGVLVNGYTMQPETRNVAGSMNTMGVVAHEFGHNLGLPDYYDTNTEDEFSYTGTGRWDMMASGTYNGSPSGSSPAHHNPLSKLELGWVEMVDLTTAGPIEMTPIQEGKTVYRIGSPVEHEYLLLENRRKEGFDAYLPGEGLIVYHADDHQIADNRNLNTINANEHQGFYVKAAGGSVNAASAPFPGSLNITQLTDETDPATITWTGEVFNRSLTGIMEQGNNVVFDYMAVQNGSPLSLEVSSVESESLGLIWEPSMGGAPVLLAWSENGSFGTPEAGRLYAAGEAITGGGMVLYYGAGESAFLHTSLQSSSRYHYSIWSYLEGEWSASLLTSALTNPMPIIDFPWHEGFEAGLTDWRQDFTSGTFEWKTALNGDNGRPAAPYEGEGMAYFHAPQYEQRITRLISPVLELTAGQNYLLDFRHYQAAWDGDQDWLKVLVKPVSGSEWTELAYFTEEARDWMQRRVAIPFSEPVQIAFEGVSNYGYGIGVDDVKVYAGPSCDVSIAAVSNIVLNSATETTMNISWSMPVGTNVLVLMRKNDAVSDLPEAGLEYTANAVFGQGDSFSDGSFVVYAGNGSGMEISGLDHTSDYHLAFVGYTDLNCYAMNPVSTNFATLQVFHPLSVVVRFNGQPMEGVGVTLGEEQKMTDAAGRAGWSVGHADTYLPLSVEHPGFVSHWQRYLPDAEQDLTIELAAAEMAVPRNLRHTKSLKSVILSWDPLIDENFDGYEPFVLNLAGWTMEDKDQLGTYPLSGLTFPNENYTGSFIVLDPYYEGLLQADFDITAYSGRQLLAAFASASGANDDWLISPDFEVSEGDGFHFVARSLSDTYGLESIRVLVSDQSDGTGEFVLLSAESELVPVAWTAYSYDLSAYAGKRVKLAIQYVSNDTHALLLDQISVGPLNLAAPELVDRERLAGGSKRMFTASRVGKADKQSVQRVSGAIAPKKGRIVYGVELNGSIVGETTGFSATAFSMNVTDCLGNEFQIQSKDAVYSAVSDWTAPYLVNACHDVLFVVYGDDNQPIEGALVKFEDLEAWTNANGEVLFLGIENLSNASFEVSAHGFVPESDQLIVMDDIETLVVLQSVNTDSTSVRNEDIQIFPNPVSDALSVQGIYGDIEVSVFDLSGRVVRHMQVEAYYTFNLPLSDLPSGVYLLKFRVGGKEFIRKIVKG</sequence>
<dbReference type="GO" id="GO:0008237">
    <property type="term" value="F:metallopeptidase activity"/>
    <property type="evidence" value="ECO:0007669"/>
    <property type="project" value="InterPro"/>
</dbReference>
<protein>
    <recommendedName>
        <fullName evidence="1">MAM domain-containing protein</fullName>
    </recommendedName>
</protein>
<dbReference type="GO" id="GO:0005975">
    <property type="term" value="P:carbohydrate metabolic process"/>
    <property type="evidence" value="ECO:0007669"/>
    <property type="project" value="UniProtKB-ARBA"/>
</dbReference>
<feature type="domain" description="MAM" evidence="1">
    <location>
        <begin position="508"/>
        <end position="663"/>
    </location>
</feature>
<keyword evidence="3" id="KW-1185">Reference proteome</keyword>
<name>A0A0E9LT78_9BACT</name>
<dbReference type="Proteomes" id="UP000032900">
    <property type="component" value="Unassembled WGS sequence"/>
</dbReference>
<dbReference type="STRING" id="1236989.JCM15548_1535"/>
<dbReference type="GO" id="GO:0016020">
    <property type="term" value="C:membrane"/>
    <property type="evidence" value="ECO:0007669"/>
    <property type="project" value="InterPro"/>
</dbReference>
<dbReference type="PROSITE" id="PS50060">
    <property type="entry name" value="MAM_2"/>
    <property type="match status" value="1"/>
</dbReference>
<dbReference type="EMBL" id="BAZW01000003">
    <property type="protein sequence ID" value="GAO28439.1"/>
    <property type="molecule type" value="Genomic_DNA"/>
</dbReference>
<dbReference type="NCBIfam" id="NF038128">
    <property type="entry name" value="choice_anch_J"/>
    <property type="match status" value="1"/>
</dbReference>
<dbReference type="OrthoDB" id="9813478at2"/>
<gene>
    <name evidence="2" type="ORF">JCM15548_1535</name>
</gene>
<dbReference type="Pfam" id="PF05547">
    <property type="entry name" value="Peptidase_M6"/>
    <property type="match status" value="1"/>
</dbReference>
<dbReference type="PANTHER" id="PTHR41775:SF1">
    <property type="entry name" value="PEPTIDASE M6-LIKE DOMAIN-CONTAINING PROTEIN"/>
    <property type="match status" value="1"/>
</dbReference>
<accession>A0A0E9LT78</accession>
<dbReference type="InterPro" id="IPR026444">
    <property type="entry name" value="Secre_tail"/>
</dbReference>
<dbReference type="SUPFAM" id="SSF55486">
    <property type="entry name" value="Metalloproteases ('zincins'), catalytic domain"/>
    <property type="match status" value="1"/>
</dbReference>
<dbReference type="Gene3D" id="3.40.390.10">
    <property type="entry name" value="Collagenase (Catalytic Domain)"/>
    <property type="match status" value="1"/>
</dbReference>
<dbReference type="NCBIfam" id="TIGR03296">
    <property type="entry name" value="M6dom_TIGR03296"/>
    <property type="match status" value="1"/>
</dbReference>